<protein>
    <submittedName>
        <fullName evidence="1">Uncharacterized protein</fullName>
    </submittedName>
</protein>
<gene>
    <name evidence="1" type="ORF">GCM10009613_60770</name>
</gene>
<evidence type="ECO:0000313" key="1">
    <source>
        <dbReference type="EMBL" id="GAA1401814.1"/>
    </source>
</evidence>
<organism evidence="1 2">
    <name type="scientific">Pseudonocardia kongjuensis</name>
    <dbReference type="NCBI Taxonomy" id="102227"/>
    <lineage>
        <taxon>Bacteria</taxon>
        <taxon>Bacillati</taxon>
        <taxon>Actinomycetota</taxon>
        <taxon>Actinomycetes</taxon>
        <taxon>Pseudonocardiales</taxon>
        <taxon>Pseudonocardiaceae</taxon>
        <taxon>Pseudonocardia</taxon>
    </lineage>
</organism>
<dbReference type="RefSeq" id="WP_344029279.1">
    <property type="nucleotide sequence ID" value="NZ_BAAAJK010000053.1"/>
</dbReference>
<name>A0ABP4J1R7_9PSEU</name>
<proteinExistence type="predicted"/>
<reference evidence="2" key="1">
    <citation type="journal article" date="2019" name="Int. J. Syst. Evol. Microbiol.">
        <title>The Global Catalogue of Microorganisms (GCM) 10K type strain sequencing project: providing services to taxonomists for standard genome sequencing and annotation.</title>
        <authorList>
            <consortium name="The Broad Institute Genomics Platform"/>
            <consortium name="The Broad Institute Genome Sequencing Center for Infectious Disease"/>
            <person name="Wu L."/>
            <person name="Ma J."/>
        </authorList>
    </citation>
    <scope>NUCLEOTIDE SEQUENCE [LARGE SCALE GENOMIC DNA]</scope>
    <source>
        <strain evidence="2">JCM 11896</strain>
    </source>
</reference>
<keyword evidence="2" id="KW-1185">Reference proteome</keyword>
<comment type="caution">
    <text evidence="1">The sequence shown here is derived from an EMBL/GenBank/DDBJ whole genome shotgun (WGS) entry which is preliminary data.</text>
</comment>
<evidence type="ECO:0000313" key="2">
    <source>
        <dbReference type="Proteomes" id="UP001501414"/>
    </source>
</evidence>
<dbReference type="Proteomes" id="UP001501414">
    <property type="component" value="Unassembled WGS sequence"/>
</dbReference>
<accession>A0ABP4J1R7</accession>
<dbReference type="EMBL" id="BAAAJK010000053">
    <property type="protein sequence ID" value="GAA1401814.1"/>
    <property type="molecule type" value="Genomic_DNA"/>
</dbReference>
<sequence length="143" mass="15447">MSESTPDPTGEVAAPPLDAAARARLEAEEQKRADDDLAGELMVTLTQWRGGALMVEVAKKLRELVKAVRLHRKAGTITLKITVRPISKNTVSTLELVDDVTVKAPTAARESWTLFSSRSGALTLEHPDQLSIQIHNTPAGGQQ</sequence>